<dbReference type="AlphaFoldDB" id="A0A0C3HKV2"/>
<proteinExistence type="predicted"/>
<evidence type="ECO:0008006" key="3">
    <source>
        <dbReference type="Google" id="ProtNLM"/>
    </source>
</evidence>
<dbReference type="HOGENOM" id="CLU_017239_3_0_1"/>
<reference evidence="1 2" key="1">
    <citation type="submission" date="2014-04" db="EMBL/GenBank/DDBJ databases">
        <authorList>
            <consortium name="DOE Joint Genome Institute"/>
            <person name="Kuo A."/>
            <person name="Martino E."/>
            <person name="Perotto S."/>
            <person name="Kohler A."/>
            <person name="Nagy L.G."/>
            <person name="Floudas D."/>
            <person name="Copeland A."/>
            <person name="Barry K.W."/>
            <person name="Cichocki N."/>
            <person name="Veneault-Fourrey C."/>
            <person name="LaButti K."/>
            <person name="Lindquist E.A."/>
            <person name="Lipzen A."/>
            <person name="Lundell T."/>
            <person name="Morin E."/>
            <person name="Murat C."/>
            <person name="Sun H."/>
            <person name="Tunlid A."/>
            <person name="Henrissat B."/>
            <person name="Grigoriev I.V."/>
            <person name="Hibbett D.S."/>
            <person name="Martin F."/>
            <person name="Nordberg H.P."/>
            <person name="Cantor M.N."/>
            <person name="Hua S.X."/>
        </authorList>
    </citation>
    <scope>NUCLEOTIDE SEQUENCE [LARGE SCALE GENOMIC DNA]</scope>
    <source>
        <strain evidence="1 2">Zn</strain>
    </source>
</reference>
<evidence type="ECO:0000313" key="1">
    <source>
        <dbReference type="EMBL" id="KIN08866.1"/>
    </source>
</evidence>
<dbReference type="InParanoid" id="A0A0C3HKV2"/>
<dbReference type="OrthoDB" id="3597876at2759"/>
<dbReference type="GO" id="GO:0003676">
    <property type="term" value="F:nucleic acid binding"/>
    <property type="evidence" value="ECO:0007669"/>
    <property type="project" value="InterPro"/>
</dbReference>
<protein>
    <recommendedName>
        <fullName evidence="3">Integrase zinc-binding domain-containing protein</fullName>
    </recommendedName>
</protein>
<dbReference type="STRING" id="913774.A0A0C3HKV2"/>
<dbReference type="SUPFAM" id="SSF53098">
    <property type="entry name" value="Ribonuclease H-like"/>
    <property type="match status" value="1"/>
</dbReference>
<gene>
    <name evidence="1" type="ORF">OIDMADRAFT_48707</name>
</gene>
<dbReference type="Proteomes" id="UP000054321">
    <property type="component" value="Unassembled WGS sequence"/>
</dbReference>
<dbReference type="EMBL" id="KN832870">
    <property type="protein sequence ID" value="KIN08866.1"/>
    <property type="molecule type" value="Genomic_DNA"/>
</dbReference>
<dbReference type="InterPro" id="IPR012337">
    <property type="entry name" value="RNaseH-like_sf"/>
</dbReference>
<sequence length="212" mass="24860">MATPVTAVIASINPFPNDVRIAFQSYVQGPGYINRERVPYEKWNRIHVHLDTPDLKPDNATDSRLKYRAHTEFQLVNNKLFRRPDSMFLNLRYTVPESEVFDTIANEHLQLLHAGQIKTWAAVQQKYYGISRQEVTFVLKLCKNCALDRPAATKAPLVLIISRRAWERVQIDLIDMRHEPSGQFKWILHIKDHFSKYTQFYPLKSKQCCQQF</sequence>
<accession>A0A0C3HKV2</accession>
<dbReference type="Gene3D" id="3.30.420.10">
    <property type="entry name" value="Ribonuclease H-like superfamily/Ribonuclease H"/>
    <property type="match status" value="1"/>
</dbReference>
<reference evidence="2" key="2">
    <citation type="submission" date="2015-01" db="EMBL/GenBank/DDBJ databases">
        <title>Evolutionary Origins and Diversification of the Mycorrhizal Mutualists.</title>
        <authorList>
            <consortium name="DOE Joint Genome Institute"/>
            <consortium name="Mycorrhizal Genomics Consortium"/>
            <person name="Kohler A."/>
            <person name="Kuo A."/>
            <person name="Nagy L.G."/>
            <person name="Floudas D."/>
            <person name="Copeland A."/>
            <person name="Barry K.W."/>
            <person name="Cichocki N."/>
            <person name="Veneault-Fourrey C."/>
            <person name="LaButti K."/>
            <person name="Lindquist E.A."/>
            <person name="Lipzen A."/>
            <person name="Lundell T."/>
            <person name="Morin E."/>
            <person name="Murat C."/>
            <person name="Riley R."/>
            <person name="Ohm R."/>
            <person name="Sun H."/>
            <person name="Tunlid A."/>
            <person name="Henrissat B."/>
            <person name="Grigoriev I.V."/>
            <person name="Hibbett D.S."/>
            <person name="Martin F."/>
        </authorList>
    </citation>
    <scope>NUCLEOTIDE SEQUENCE [LARGE SCALE GENOMIC DNA]</scope>
    <source>
        <strain evidence="2">Zn</strain>
    </source>
</reference>
<evidence type="ECO:0000313" key="2">
    <source>
        <dbReference type="Proteomes" id="UP000054321"/>
    </source>
</evidence>
<keyword evidence="2" id="KW-1185">Reference proteome</keyword>
<dbReference type="InterPro" id="IPR036397">
    <property type="entry name" value="RNaseH_sf"/>
</dbReference>
<organism evidence="1 2">
    <name type="scientific">Oidiodendron maius (strain Zn)</name>
    <dbReference type="NCBI Taxonomy" id="913774"/>
    <lineage>
        <taxon>Eukaryota</taxon>
        <taxon>Fungi</taxon>
        <taxon>Dikarya</taxon>
        <taxon>Ascomycota</taxon>
        <taxon>Pezizomycotina</taxon>
        <taxon>Leotiomycetes</taxon>
        <taxon>Leotiomycetes incertae sedis</taxon>
        <taxon>Myxotrichaceae</taxon>
        <taxon>Oidiodendron</taxon>
    </lineage>
</organism>
<name>A0A0C3HKV2_OIDMZ</name>
<dbReference type="Gene3D" id="1.10.340.70">
    <property type="match status" value="1"/>
</dbReference>